<feature type="region of interest" description="Disordered" evidence="1">
    <location>
        <begin position="266"/>
        <end position="293"/>
    </location>
</feature>
<protein>
    <submittedName>
        <fullName evidence="3">Uncharacterized protein</fullName>
    </submittedName>
</protein>
<feature type="compositionally biased region" description="Basic residues" evidence="1">
    <location>
        <begin position="278"/>
        <end position="292"/>
    </location>
</feature>
<feature type="region of interest" description="Disordered" evidence="1">
    <location>
        <begin position="1025"/>
        <end position="1044"/>
    </location>
</feature>
<feature type="compositionally biased region" description="Polar residues" evidence="1">
    <location>
        <begin position="191"/>
        <end position="203"/>
    </location>
</feature>
<feature type="compositionally biased region" description="Basic and acidic residues" evidence="1">
    <location>
        <begin position="178"/>
        <end position="190"/>
    </location>
</feature>
<feature type="compositionally biased region" description="Polar residues" evidence="1">
    <location>
        <begin position="94"/>
        <end position="109"/>
    </location>
</feature>
<feature type="compositionally biased region" description="Polar residues" evidence="1">
    <location>
        <begin position="571"/>
        <end position="580"/>
    </location>
</feature>
<feature type="transmembrane region" description="Helical" evidence="2">
    <location>
        <begin position="1189"/>
        <end position="1207"/>
    </location>
</feature>
<feature type="compositionally biased region" description="Acidic residues" evidence="1">
    <location>
        <begin position="128"/>
        <end position="147"/>
    </location>
</feature>
<dbReference type="EMBL" id="CAXLJM020000046">
    <property type="protein sequence ID" value="CAL8111374.1"/>
    <property type="molecule type" value="Genomic_DNA"/>
</dbReference>
<feature type="region of interest" description="Disordered" evidence="1">
    <location>
        <begin position="359"/>
        <end position="398"/>
    </location>
</feature>
<evidence type="ECO:0000256" key="2">
    <source>
        <dbReference type="SAM" id="Phobius"/>
    </source>
</evidence>
<feature type="region of interest" description="Disordered" evidence="1">
    <location>
        <begin position="620"/>
        <end position="655"/>
    </location>
</feature>
<name>A0ABP1QY10_9HEXA</name>
<evidence type="ECO:0000256" key="1">
    <source>
        <dbReference type="SAM" id="MobiDB-lite"/>
    </source>
</evidence>
<feature type="compositionally biased region" description="Acidic residues" evidence="1">
    <location>
        <begin position="65"/>
        <end position="79"/>
    </location>
</feature>
<sequence length="1251" mass="138027">MNTTKTDMTNGRRTIDIDITQQKNHHPQLKSESHARAMSISFPPVRSQRRLHKWNDKTDELTTVAEDDDNEMNDDDNDENGPLVQSLSAMASHLMNNKGSDGEDPNNSSPEKDVYITEKGHSMTTPLDDQDTESDTEETASEEDSTDQADISTNNERKHGGDMNDMGGEEEDEEENGDSDKMSAKLKSDHYSTTPKGLTTWSDVNGPSQMPMYQVSKVTAQKMPVEYTISSVLSFSTERPHTTPEMVVIKERVTSTEPTTRMTSKVNLMPPSSSAHSIKNKRKPFNKNKKVPPSRFVKPQLEEVTAEVTSVGETHVVYKTKVTSERPEMKTSGVTDYYDRFTTKKPLWPYQMTTRRVATKRPAPFSRVTTRPKNPYAKRPQSALSMTTPTTTTPASTTTYLRNPQTSIMSPLSGLTLSLTDIPFMDFVRSQIIPRIGLTLISFMASTPLLLSLLGAAGLRRRKRSVDFSSFNGKALFESQKRGFHQNHNLDDREHFDFSTIQKKLEDAMKQPLRRKIGSGNNSSNGVAPHSSSFDLIAEAFRHLARWWATKSAPLKTRTLNNGDEAPLADSSKTSNLTSADTELTEYPVFISVTEDTQQQTAAPESEVVTESYMFIEEQEVDDDDNDDESDSSTVSSAIVKTTLPMQPPKSSPEQEEVLRELKKLWDYSEKLSDTQDNGALKTSLSSIVHLAYARIYSEPDETLLKLKLLLQKLQAKLLGTETNADESLSTTERHTDDAMLAQSSSSPFLPLISSSFTSTFTPTTVTAELISSTTAASPPANMLMDGATVSSNETGRRRRKRSYYDGYEDIESIFFANNVNSEENSLIPDDKLHYNLQQSKNQSNVSHNDSKSFVDSSVSSNLNDTTVDPLDRSLLSIGAVSSSTMVSISSTPATMVQKVIHINDRLKPASASSFYLSLERIQELKSRITSTTSTPSTTVKTSTLPPISIIIDDELENEVNSLQQQQHVDNYDVHISDAIVPLTTSPSPPSFIKKKTSTTTTTEIPYTAEEIAFALFQLLQPVTTDEDDYENSTSPGPTPSDILYQVDSLSSALNTNTTKSKNVTVTSSTSTINDDSNGAAHHKNNATLLIPPSALSNLGYTTSTTERQIAFYNMTHVLQQPELDETGLALDASSMSPTNIINGTKESISQMVQALTGLSSGAKMVLLFATSISILSIGLGIYSFGPPLIGIGVLGIIIPIGLLLLFETTSSGKRKLTTRQQQKLINKLHSEEFSKIVDLIFDAMLKYNKG</sequence>
<feature type="region of interest" description="Disordered" evidence="1">
    <location>
        <begin position="782"/>
        <end position="801"/>
    </location>
</feature>
<feature type="compositionally biased region" description="Low complexity" evidence="1">
    <location>
        <begin position="1062"/>
        <end position="1078"/>
    </location>
</feature>
<keyword evidence="2" id="KW-0472">Membrane</keyword>
<proteinExistence type="predicted"/>
<keyword evidence="4" id="KW-1185">Reference proteome</keyword>
<feature type="region of interest" description="Disordered" evidence="1">
    <location>
        <begin position="120"/>
        <end position="203"/>
    </location>
</feature>
<feature type="compositionally biased region" description="Low complexity" evidence="1">
    <location>
        <begin position="387"/>
        <end position="398"/>
    </location>
</feature>
<keyword evidence="2" id="KW-1133">Transmembrane helix</keyword>
<reference evidence="3 4" key="1">
    <citation type="submission" date="2024-08" db="EMBL/GenBank/DDBJ databases">
        <authorList>
            <person name="Cucini C."/>
            <person name="Frati F."/>
        </authorList>
    </citation>
    <scope>NUCLEOTIDE SEQUENCE [LARGE SCALE GENOMIC DNA]</scope>
</reference>
<feature type="region of interest" description="Disordered" evidence="1">
    <location>
        <begin position="42"/>
        <end position="83"/>
    </location>
</feature>
<feature type="compositionally biased region" description="Polar residues" evidence="1">
    <location>
        <begin position="266"/>
        <end position="277"/>
    </location>
</feature>
<comment type="caution">
    <text evidence="3">The sequence shown here is derived from an EMBL/GenBank/DDBJ whole genome shotgun (WGS) entry which is preliminary data.</text>
</comment>
<evidence type="ECO:0000313" key="4">
    <source>
        <dbReference type="Proteomes" id="UP001642540"/>
    </source>
</evidence>
<keyword evidence="2" id="KW-0812">Transmembrane</keyword>
<accession>A0ABP1QY10</accession>
<dbReference type="Proteomes" id="UP001642540">
    <property type="component" value="Unassembled WGS sequence"/>
</dbReference>
<feature type="region of interest" description="Disordered" evidence="1">
    <location>
        <begin position="94"/>
        <end position="113"/>
    </location>
</feature>
<evidence type="ECO:0000313" key="3">
    <source>
        <dbReference type="EMBL" id="CAL8111374.1"/>
    </source>
</evidence>
<feature type="compositionally biased region" description="Acidic residues" evidence="1">
    <location>
        <begin position="620"/>
        <end position="631"/>
    </location>
</feature>
<feature type="region of interest" description="Disordered" evidence="1">
    <location>
        <begin position="1062"/>
        <end position="1086"/>
    </location>
</feature>
<feature type="compositionally biased region" description="Acidic residues" evidence="1">
    <location>
        <begin position="167"/>
        <end position="177"/>
    </location>
</feature>
<organism evidence="3 4">
    <name type="scientific">Orchesella dallaii</name>
    <dbReference type="NCBI Taxonomy" id="48710"/>
    <lineage>
        <taxon>Eukaryota</taxon>
        <taxon>Metazoa</taxon>
        <taxon>Ecdysozoa</taxon>
        <taxon>Arthropoda</taxon>
        <taxon>Hexapoda</taxon>
        <taxon>Collembola</taxon>
        <taxon>Entomobryomorpha</taxon>
        <taxon>Entomobryoidea</taxon>
        <taxon>Orchesellidae</taxon>
        <taxon>Orchesellinae</taxon>
        <taxon>Orchesella</taxon>
    </lineage>
</organism>
<gene>
    <name evidence="3" type="ORF">ODALV1_LOCUS14978</name>
</gene>
<feature type="region of interest" description="Disordered" evidence="1">
    <location>
        <begin position="558"/>
        <end position="580"/>
    </location>
</feature>